<gene>
    <name evidence="1" type="ORF">HO133_003856</name>
</gene>
<evidence type="ECO:0000313" key="1">
    <source>
        <dbReference type="EMBL" id="KAF6220031.1"/>
    </source>
</evidence>
<sequence>MAQTKVSIGPNGNYFATFPAARAAWSSIPPSLERLIDLEQPSRTPTLVTLGVKKTWFAQWRDGNSSCNLDSEYQRLEELLRRHGKLGVDNITLSPSQSNQFAVSFRDGSSHIRGPVSETNLRQLNAIMISAAQLSQQPLTMQIQVCGLHTSSPPIELPTQLLNMSKITFPGTPGDRIGSEYKSTAKGVRKGAKVATFVANNSSNCMIM</sequence>
<dbReference type="EMBL" id="JACCJB010000018">
    <property type="protein sequence ID" value="KAF6220031.1"/>
    <property type="molecule type" value="Genomic_DNA"/>
</dbReference>
<accession>A0A8H6CB92</accession>
<keyword evidence="2" id="KW-1185">Reference proteome</keyword>
<proteinExistence type="predicted"/>
<dbReference type="Proteomes" id="UP000593566">
    <property type="component" value="Unassembled WGS sequence"/>
</dbReference>
<dbReference type="RefSeq" id="XP_037149466.1">
    <property type="nucleotide sequence ID" value="XM_037294778.1"/>
</dbReference>
<name>A0A8H6CB92_9LECA</name>
<dbReference type="AlphaFoldDB" id="A0A8H6CB92"/>
<dbReference type="GeneID" id="59332267"/>
<organism evidence="1 2">
    <name type="scientific">Letharia lupina</name>
    <dbReference type="NCBI Taxonomy" id="560253"/>
    <lineage>
        <taxon>Eukaryota</taxon>
        <taxon>Fungi</taxon>
        <taxon>Dikarya</taxon>
        <taxon>Ascomycota</taxon>
        <taxon>Pezizomycotina</taxon>
        <taxon>Lecanoromycetes</taxon>
        <taxon>OSLEUM clade</taxon>
        <taxon>Lecanoromycetidae</taxon>
        <taxon>Lecanorales</taxon>
        <taxon>Lecanorineae</taxon>
        <taxon>Parmeliaceae</taxon>
        <taxon>Letharia</taxon>
    </lineage>
</organism>
<comment type="caution">
    <text evidence="1">The sequence shown here is derived from an EMBL/GenBank/DDBJ whole genome shotgun (WGS) entry which is preliminary data.</text>
</comment>
<reference evidence="1 2" key="1">
    <citation type="journal article" date="2020" name="Genomics">
        <title>Complete, high-quality genomes from long-read metagenomic sequencing of two wolf lichen thalli reveals enigmatic genome architecture.</title>
        <authorList>
            <person name="McKenzie S.K."/>
            <person name="Walston R.F."/>
            <person name="Allen J.L."/>
        </authorList>
    </citation>
    <scope>NUCLEOTIDE SEQUENCE [LARGE SCALE GENOMIC DNA]</scope>
    <source>
        <strain evidence="1">WasteWater1</strain>
    </source>
</reference>
<protein>
    <submittedName>
        <fullName evidence="1">Uncharacterized protein</fullName>
    </submittedName>
</protein>
<evidence type="ECO:0000313" key="2">
    <source>
        <dbReference type="Proteomes" id="UP000593566"/>
    </source>
</evidence>